<reference evidence="1 2" key="1">
    <citation type="submission" date="2022-12" db="EMBL/GenBank/DDBJ databases">
        <title>Metagenome assembled genome from gulf of manar.</title>
        <authorList>
            <person name="Kohli P."/>
            <person name="Pk S."/>
            <person name="Venkata Ramana C."/>
            <person name="Sasikala C."/>
        </authorList>
    </citation>
    <scope>NUCLEOTIDE SEQUENCE [LARGE SCALE GENOMIC DNA]</scope>
    <source>
        <strain evidence="1">JB008</strain>
    </source>
</reference>
<comment type="caution">
    <text evidence="1">The sequence shown here is derived from an EMBL/GenBank/DDBJ whole genome shotgun (WGS) entry which is preliminary data.</text>
</comment>
<sequence>MTPDEAISYVMSIQDEKELINSQNYKKIRNGIGYILLYSDRYEKLLEGFEHTGLSYSEIDDAIEYHIGQKHIISKLLRKQLEELEQNNCIQINGFFYPYNIRLIYWKMEEICKGSPSLEIKGFNREGLLKRPDLFHVHHNQTNSIGLNAKRYLDAHYKSPHSFQRKISELKTRRNNPTVRELLSDFTYTILMDSLNSEKRDNDWKMTGEWIVFQKLKNDRINFLCLSTHDEGSGDGEILNDKIKDYIR</sequence>
<evidence type="ECO:0000313" key="2">
    <source>
        <dbReference type="Proteomes" id="UP001221217"/>
    </source>
</evidence>
<organism evidence="1 2">
    <name type="scientific">Candidatus Thalassospirochaeta sargassi</name>
    <dbReference type="NCBI Taxonomy" id="3119039"/>
    <lineage>
        <taxon>Bacteria</taxon>
        <taxon>Pseudomonadati</taxon>
        <taxon>Spirochaetota</taxon>
        <taxon>Spirochaetia</taxon>
        <taxon>Spirochaetales</taxon>
        <taxon>Spirochaetaceae</taxon>
        <taxon>Candidatus Thalassospirochaeta</taxon>
    </lineage>
</organism>
<name>A0AAJ1IDV7_9SPIO</name>
<protein>
    <submittedName>
        <fullName evidence="1">Uncharacterized protein</fullName>
    </submittedName>
</protein>
<gene>
    <name evidence="1" type="ORF">PQJ61_04625</name>
</gene>
<proteinExistence type="predicted"/>
<evidence type="ECO:0000313" key="1">
    <source>
        <dbReference type="EMBL" id="MDC7226032.1"/>
    </source>
</evidence>
<accession>A0AAJ1IDV7</accession>
<dbReference type="AlphaFoldDB" id="A0AAJ1IDV7"/>
<dbReference type="Proteomes" id="UP001221217">
    <property type="component" value="Unassembled WGS sequence"/>
</dbReference>
<dbReference type="EMBL" id="JAQQAL010000011">
    <property type="protein sequence ID" value="MDC7226032.1"/>
    <property type="molecule type" value="Genomic_DNA"/>
</dbReference>